<keyword evidence="8 9" id="KW-0472">Membrane</keyword>
<dbReference type="KEGG" id="rvi:RVIR1_14550"/>
<dbReference type="EMBL" id="AP018005">
    <property type="protein sequence ID" value="BBB15895.1"/>
    <property type="molecule type" value="Genomic_DNA"/>
</dbReference>
<feature type="transmembrane region" description="Helical" evidence="9">
    <location>
        <begin position="85"/>
        <end position="109"/>
    </location>
</feature>
<evidence type="ECO:0000259" key="10">
    <source>
        <dbReference type="Pfam" id="PF01545"/>
    </source>
</evidence>
<dbReference type="Pfam" id="PF01545">
    <property type="entry name" value="Cation_efflux"/>
    <property type="match status" value="1"/>
</dbReference>
<dbReference type="InterPro" id="IPR027470">
    <property type="entry name" value="Cation_efflux_CTD"/>
</dbReference>
<dbReference type="InterPro" id="IPR058533">
    <property type="entry name" value="Cation_efflux_TM"/>
</dbReference>
<evidence type="ECO:0000256" key="6">
    <source>
        <dbReference type="ARBA" id="ARBA00022989"/>
    </source>
</evidence>
<dbReference type="Pfam" id="PF16916">
    <property type="entry name" value="ZT_dimer"/>
    <property type="match status" value="1"/>
</dbReference>
<proteinExistence type="inferred from homology"/>
<evidence type="ECO:0000256" key="2">
    <source>
        <dbReference type="ARBA" id="ARBA00008873"/>
    </source>
</evidence>
<dbReference type="Gene3D" id="1.20.1510.10">
    <property type="entry name" value="Cation efflux protein transmembrane domain"/>
    <property type="match status" value="1"/>
</dbReference>
<comment type="subcellular location">
    <subcellularLocation>
        <location evidence="1">Membrane</location>
        <topology evidence="1">Multi-pass membrane protein</topology>
    </subcellularLocation>
</comment>
<feature type="domain" description="Cation efflux protein transmembrane" evidence="10">
    <location>
        <begin position="22"/>
        <end position="211"/>
    </location>
</feature>
<evidence type="ECO:0000256" key="1">
    <source>
        <dbReference type="ARBA" id="ARBA00004141"/>
    </source>
</evidence>
<reference evidence="12 13" key="1">
    <citation type="submission" date="2017-03" db="EMBL/GenBank/DDBJ databases">
        <title>The genome sequence of Candidatus Rickettsiella viridis.</title>
        <authorList>
            <person name="Nikoh N."/>
            <person name="Tsuchida T."/>
            <person name="Yamaguchi K."/>
            <person name="Maeda T."/>
            <person name="Shigenobu S."/>
            <person name="Fukatsu T."/>
        </authorList>
    </citation>
    <scope>NUCLEOTIDE SEQUENCE [LARGE SCALE GENOMIC DNA]</scope>
    <source>
        <strain evidence="12 13">Ap-RA04</strain>
    </source>
</reference>
<dbReference type="InterPro" id="IPR036837">
    <property type="entry name" value="Cation_efflux_CTD_sf"/>
</dbReference>
<dbReference type="PANTHER" id="PTHR11562">
    <property type="entry name" value="CATION EFFLUX PROTEIN/ ZINC TRANSPORTER"/>
    <property type="match status" value="1"/>
</dbReference>
<feature type="domain" description="Cation efflux protein cytoplasmic" evidence="11">
    <location>
        <begin position="217"/>
        <end position="289"/>
    </location>
</feature>
<keyword evidence="6 9" id="KW-1133">Transmembrane helix</keyword>
<dbReference type="AlphaFoldDB" id="A0A2Z5UXF1"/>
<keyword evidence="5" id="KW-0862">Zinc</keyword>
<evidence type="ECO:0000313" key="13">
    <source>
        <dbReference type="Proteomes" id="UP000282483"/>
    </source>
</evidence>
<feature type="transmembrane region" description="Helical" evidence="9">
    <location>
        <begin position="182"/>
        <end position="203"/>
    </location>
</feature>
<feature type="transmembrane region" description="Helical" evidence="9">
    <location>
        <begin position="12"/>
        <end position="33"/>
    </location>
</feature>
<sequence length="302" mass="33131">MSHHHHHHHTAFAVGLNVSFALAILLNSGFVLAEVTYAFIAHSMSLLSDAVHNFADVLGLLMSWGASFLAKKRSRQRYSYGYKKLTILAALANALLLVFTSALIVYESIDKLRNPVPINEMIVMVVAFIGMLINGSTALLFMRQQQSDLNIKSAFLHLAYDALIALGVVLAGAVVYFTSWQWVDPVVGLVIVGIITLGSWNLLRRSVELILGAVPYGVDQKAVVTYLEKLPGVTAVHDLHIWGLSTQETALTAHLVMPGDGLSDQLQQQINQTLAEKFQIQHVTLQVEQGQEKYPCSQGSVC</sequence>
<dbReference type="NCBIfam" id="TIGR01297">
    <property type="entry name" value="CDF"/>
    <property type="match status" value="1"/>
</dbReference>
<keyword evidence="3" id="KW-0813">Transport</keyword>
<dbReference type="GO" id="GO:0005886">
    <property type="term" value="C:plasma membrane"/>
    <property type="evidence" value="ECO:0007669"/>
    <property type="project" value="TreeGrafter"/>
</dbReference>
<gene>
    <name evidence="12" type="primary">czcD</name>
    <name evidence="12" type="ORF">RVIR1_14550</name>
</gene>
<keyword evidence="5" id="KW-0864">Zinc transport</keyword>
<name>A0A2Z5UXF1_9COXI</name>
<evidence type="ECO:0000259" key="11">
    <source>
        <dbReference type="Pfam" id="PF16916"/>
    </source>
</evidence>
<feature type="transmembrane region" description="Helical" evidence="9">
    <location>
        <begin position="154"/>
        <end position="176"/>
    </location>
</feature>
<comment type="similarity">
    <text evidence="2">Belongs to the cation diffusion facilitator (CDF) transporter (TC 2.A.4) family. SLC30A subfamily.</text>
</comment>
<dbReference type="OrthoDB" id="9809646at2"/>
<keyword evidence="4 9" id="KW-0812">Transmembrane</keyword>
<organism evidence="12 13">
    <name type="scientific">Candidatus Rickettsiella viridis</name>
    <dbReference type="NCBI Taxonomy" id="676208"/>
    <lineage>
        <taxon>Bacteria</taxon>
        <taxon>Pseudomonadati</taxon>
        <taxon>Pseudomonadota</taxon>
        <taxon>Gammaproteobacteria</taxon>
        <taxon>Legionellales</taxon>
        <taxon>Coxiellaceae</taxon>
        <taxon>Rickettsiella</taxon>
    </lineage>
</organism>
<protein>
    <submittedName>
        <fullName evidence="12">Cation diffusion facilitator family transporter</fullName>
    </submittedName>
</protein>
<dbReference type="Proteomes" id="UP000282483">
    <property type="component" value="Chromosome"/>
</dbReference>
<dbReference type="SUPFAM" id="SSF161111">
    <property type="entry name" value="Cation efflux protein transmembrane domain-like"/>
    <property type="match status" value="1"/>
</dbReference>
<evidence type="ECO:0000256" key="7">
    <source>
        <dbReference type="ARBA" id="ARBA00023065"/>
    </source>
</evidence>
<dbReference type="InterPro" id="IPR050681">
    <property type="entry name" value="CDF/SLC30A"/>
</dbReference>
<evidence type="ECO:0000256" key="3">
    <source>
        <dbReference type="ARBA" id="ARBA00022448"/>
    </source>
</evidence>
<evidence type="ECO:0000256" key="9">
    <source>
        <dbReference type="SAM" id="Phobius"/>
    </source>
</evidence>
<feature type="transmembrane region" description="Helical" evidence="9">
    <location>
        <begin position="121"/>
        <end position="142"/>
    </location>
</feature>
<feature type="transmembrane region" description="Helical" evidence="9">
    <location>
        <begin position="39"/>
        <end position="64"/>
    </location>
</feature>
<evidence type="ECO:0000256" key="5">
    <source>
        <dbReference type="ARBA" id="ARBA00022906"/>
    </source>
</evidence>
<evidence type="ECO:0000256" key="8">
    <source>
        <dbReference type="ARBA" id="ARBA00023136"/>
    </source>
</evidence>
<accession>A0A2Z5UXF1</accession>
<dbReference type="GO" id="GO:0005385">
    <property type="term" value="F:zinc ion transmembrane transporter activity"/>
    <property type="evidence" value="ECO:0007669"/>
    <property type="project" value="TreeGrafter"/>
</dbReference>
<dbReference type="PANTHER" id="PTHR11562:SF17">
    <property type="entry name" value="RE54080P-RELATED"/>
    <property type="match status" value="1"/>
</dbReference>
<keyword evidence="13" id="KW-1185">Reference proteome</keyword>
<dbReference type="RefSeq" id="WP_126323423.1">
    <property type="nucleotide sequence ID" value="NZ_AP018005.1"/>
</dbReference>
<dbReference type="SUPFAM" id="SSF160240">
    <property type="entry name" value="Cation efflux protein cytoplasmic domain-like"/>
    <property type="match status" value="1"/>
</dbReference>
<keyword evidence="7" id="KW-0406">Ion transport</keyword>
<evidence type="ECO:0000313" key="12">
    <source>
        <dbReference type="EMBL" id="BBB15895.1"/>
    </source>
</evidence>
<evidence type="ECO:0000256" key="4">
    <source>
        <dbReference type="ARBA" id="ARBA00022692"/>
    </source>
</evidence>
<dbReference type="InterPro" id="IPR027469">
    <property type="entry name" value="Cation_efflux_TMD_sf"/>
</dbReference>
<dbReference type="InterPro" id="IPR002524">
    <property type="entry name" value="Cation_efflux"/>
</dbReference>